<evidence type="ECO:0000256" key="5">
    <source>
        <dbReference type="SAM" id="Phobius"/>
    </source>
</evidence>
<dbReference type="SMART" id="SM00337">
    <property type="entry name" value="BCL"/>
    <property type="match status" value="1"/>
</dbReference>
<dbReference type="InterPro" id="IPR020726">
    <property type="entry name" value="Bcl2_BH2_motif_CS"/>
</dbReference>
<evidence type="ECO:0000313" key="8">
    <source>
        <dbReference type="EMBL" id="CAJ0949580.1"/>
    </source>
</evidence>
<dbReference type="PROSITE" id="PS01258">
    <property type="entry name" value="BH2"/>
    <property type="match status" value="1"/>
</dbReference>
<dbReference type="PROSITE" id="PS01080">
    <property type="entry name" value="BH1"/>
    <property type="match status" value="1"/>
</dbReference>
<feature type="domain" description="Apoptosis regulator Bcl-2 family BH4" evidence="6">
    <location>
        <begin position="68"/>
        <end position="94"/>
    </location>
</feature>
<dbReference type="InterPro" id="IPR002475">
    <property type="entry name" value="Bcl2-like"/>
</dbReference>
<dbReference type="InterPro" id="IPR003093">
    <property type="entry name" value="Bcl2_BH4"/>
</dbReference>
<dbReference type="PANTHER" id="PTHR11256">
    <property type="entry name" value="BCL-2 RELATED"/>
    <property type="match status" value="1"/>
</dbReference>
<organism evidence="8 9">
    <name type="scientific">Ranitomeya imitator</name>
    <name type="common">mimic poison frog</name>
    <dbReference type="NCBI Taxonomy" id="111125"/>
    <lineage>
        <taxon>Eukaryota</taxon>
        <taxon>Metazoa</taxon>
        <taxon>Chordata</taxon>
        <taxon>Craniata</taxon>
        <taxon>Vertebrata</taxon>
        <taxon>Euteleostomi</taxon>
        <taxon>Amphibia</taxon>
        <taxon>Batrachia</taxon>
        <taxon>Anura</taxon>
        <taxon>Neobatrachia</taxon>
        <taxon>Hyloidea</taxon>
        <taxon>Dendrobatidae</taxon>
        <taxon>Dendrobatinae</taxon>
        <taxon>Ranitomeya</taxon>
    </lineage>
</organism>
<evidence type="ECO:0000313" key="9">
    <source>
        <dbReference type="Proteomes" id="UP001176940"/>
    </source>
</evidence>
<evidence type="ECO:0000256" key="3">
    <source>
        <dbReference type="ARBA" id="ARBA00022703"/>
    </source>
</evidence>
<dbReference type="InterPro" id="IPR013280">
    <property type="entry name" value="Apop_reg_BclW"/>
</dbReference>
<reference evidence="8" key="1">
    <citation type="submission" date="2023-07" db="EMBL/GenBank/DDBJ databases">
        <authorList>
            <person name="Stuckert A."/>
        </authorList>
    </citation>
    <scope>NUCLEOTIDE SEQUENCE</scope>
</reference>
<keyword evidence="4 5" id="KW-0472">Membrane</keyword>
<dbReference type="Proteomes" id="UP001176940">
    <property type="component" value="Unassembled WGS sequence"/>
</dbReference>
<dbReference type="Gene3D" id="1.10.437.10">
    <property type="entry name" value="Blc2-like"/>
    <property type="match status" value="1"/>
</dbReference>
<dbReference type="InterPro" id="IPR026298">
    <property type="entry name" value="Bcl-2_fam"/>
</dbReference>
<evidence type="ECO:0000256" key="4">
    <source>
        <dbReference type="ARBA" id="ARBA00023136"/>
    </source>
</evidence>
<keyword evidence="9" id="KW-1185">Reference proteome</keyword>
<gene>
    <name evidence="8" type="ORF">RIMI_LOCUS12657172</name>
</gene>
<evidence type="ECO:0000256" key="2">
    <source>
        <dbReference type="ARBA" id="ARBA00009458"/>
    </source>
</evidence>
<dbReference type="SMART" id="SM00265">
    <property type="entry name" value="BH4"/>
    <property type="match status" value="1"/>
</dbReference>
<proteinExistence type="inferred from homology"/>
<dbReference type="PROSITE" id="PS50062">
    <property type="entry name" value="BCL2_FAMILY"/>
    <property type="match status" value="1"/>
</dbReference>
<keyword evidence="5" id="KW-0812">Transmembrane</keyword>
<comment type="similarity">
    <text evidence="2">Belongs to the Bcl-2 family.</text>
</comment>
<dbReference type="PRINTS" id="PR01862">
    <property type="entry name" value="BCL2FAMILY"/>
</dbReference>
<accession>A0ABN9LSH0</accession>
<dbReference type="InterPro" id="IPR046371">
    <property type="entry name" value="Bcl-2_BH1-3"/>
</dbReference>
<name>A0ABN9LSH0_9NEOB</name>
<dbReference type="Pfam" id="PF02180">
    <property type="entry name" value="BH4"/>
    <property type="match status" value="1"/>
</dbReference>
<evidence type="ECO:0000259" key="7">
    <source>
        <dbReference type="SMART" id="SM00337"/>
    </source>
</evidence>
<feature type="transmembrane region" description="Helical" evidence="5">
    <location>
        <begin position="229"/>
        <end position="250"/>
    </location>
</feature>
<sequence length="252" mass="27698">MTGRSAGGRTGHCSRTCDRAVSGRYCTDPHIPQRSSDIIITVPNGAHSLKSPSNVRVFLFQKAWMAQSDPRTRPLVEDFVRYKLCQRSLVPEPNQPASCPLHTAMRAAGDEFEERFRQAFSEISAQIHVTPGTAYTHFAEVASGLFQGGVNWGRIVAFFVFGAALCAESVNLEMAPLLPRIQDWMVTYIETNLRDWMLSNGGWNGFLALYGDGAIDEARRQREGNWASLRTVLTGAVALGALMTVGALFASK</sequence>
<dbReference type="EMBL" id="CAUEEQ010030344">
    <property type="protein sequence ID" value="CAJ0949580.1"/>
    <property type="molecule type" value="Genomic_DNA"/>
</dbReference>
<evidence type="ECO:0000256" key="1">
    <source>
        <dbReference type="ARBA" id="ARBA00004370"/>
    </source>
</evidence>
<dbReference type="SUPFAM" id="SSF56854">
    <property type="entry name" value="Bcl-2 inhibitors of programmed cell death"/>
    <property type="match status" value="1"/>
</dbReference>
<protein>
    <submittedName>
        <fullName evidence="8">Uncharacterized protein</fullName>
    </submittedName>
</protein>
<comment type="subcellular location">
    <subcellularLocation>
        <location evidence="1">Membrane</location>
    </subcellularLocation>
</comment>
<evidence type="ECO:0000259" key="6">
    <source>
        <dbReference type="SMART" id="SM00265"/>
    </source>
</evidence>
<dbReference type="InterPro" id="IPR020717">
    <property type="entry name" value="Bcl2_BH1_motif_CS"/>
</dbReference>
<dbReference type="PANTHER" id="PTHR11256:SF13">
    <property type="entry name" value="BCL-2-LIKE PROTEIN 2"/>
    <property type="match status" value="1"/>
</dbReference>
<dbReference type="Pfam" id="PF00452">
    <property type="entry name" value="Bcl-2"/>
    <property type="match status" value="1"/>
</dbReference>
<keyword evidence="5" id="KW-1133">Transmembrane helix</keyword>
<comment type="caution">
    <text evidence="8">The sequence shown here is derived from an EMBL/GenBank/DDBJ whole genome shotgun (WGS) entry which is preliminary data.</text>
</comment>
<dbReference type="PRINTS" id="PR01865">
    <property type="entry name" value="APOPREGBCLW"/>
</dbReference>
<dbReference type="CDD" id="cd06845">
    <property type="entry name" value="Bcl-2_like"/>
    <property type="match status" value="1"/>
</dbReference>
<keyword evidence="3" id="KW-0053">Apoptosis</keyword>
<feature type="domain" description="Bcl-2 Bcl-2 homology region 1-3" evidence="7">
    <location>
        <begin position="105"/>
        <end position="203"/>
    </location>
</feature>
<dbReference type="InterPro" id="IPR036834">
    <property type="entry name" value="Bcl-2-like_sf"/>
</dbReference>